<evidence type="ECO:0000256" key="1">
    <source>
        <dbReference type="ARBA" id="ARBA00004251"/>
    </source>
</evidence>
<keyword evidence="7 11" id="KW-1133">Transmembrane helix</keyword>
<keyword evidence="3" id="KW-1003">Cell membrane</keyword>
<evidence type="ECO:0000256" key="3">
    <source>
        <dbReference type="ARBA" id="ARBA00022475"/>
    </source>
</evidence>
<dbReference type="Gene3D" id="3.80.10.10">
    <property type="entry name" value="Ribonuclease Inhibitor"/>
    <property type="match status" value="1"/>
</dbReference>
<keyword evidence="5 11" id="KW-0812">Transmembrane</keyword>
<dbReference type="EMBL" id="BKCJ010548489">
    <property type="protein sequence ID" value="GFB08376.1"/>
    <property type="molecule type" value="Genomic_DNA"/>
</dbReference>
<evidence type="ECO:0000256" key="9">
    <source>
        <dbReference type="ARBA" id="ARBA00023170"/>
    </source>
</evidence>
<dbReference type="FunFam" id="3.80.10.10:FF:000111">
    <property type="entry name" value="LRR receptor-like serine/threonine-protein kinase ERECTA"/>
    <property type="match status" value="1"/>
</dbReference>
<comment type="subcellular location">
    <subcellularLocation>
        <location evidence="1">Cell membrane</location>
        <topology evidence="1">Single-pass type I membrane protein</topology>
    </subcellularLocation>
</comment>
<keyword evidence="10" id="KW-0325">Glycoprotein</keyword>
<proteinExistence type="inferred from homology"/>
<keyword evidence="4" id="KW-0433">Leucine-rich repeat</keyword>
<protein>
    <submittedName>
        <fullName evidence="12">Leucine-rich repeat-containing protein</fullName>
    </submittedName>
</protein>
<dbReference type="InterPro" id="IPR001611">
    <property type="entry name" value="Leu-rich_rpt"/>
</dbReference>
<organism evidence="12">
    <name type="scientific">Tanacetum cinerariifolium</name>
    <name type="common">Dalmatian daisy</name>
    <name type="synonym">Chrysanthemum cinerariifolium</name>
    <dbReference type="NCBI Taxonomy" id="118510"/>
    <lineage>
        <taxon>Eukaryota</taxon>
        <taxon>Viridiplantae</taxon>
        <taxon>Streptophyta</taxon>
        <taxon>Embryophyta</taxon>
        <taxon>Tracheophyta</taxon>
        <taxon>Spermatophyta</taxon>
        <taxon>Magnoliopsida</taxon>
        <taxon>eudicotyledons</taxon>
        <taxon>Gunneridae</taxon>
        <taxon>Pentapetalae</taxon>
        <taxon>asterids</taxon>
        <taxon>campanulids</taxon>
        <taxon>Asterales</taxon>
        <taxon>Asteraceae</taxon>
        <taxon>Asteroideae</taxon>
        <taxon>Anthemideae</taxon>
        <taxon>Anthemidinae</taxon>
        <taxon>Tanacetum</taxon>
    </lineage>
</organism>
<dbReference type="InterPro" id="IPR032675">
    <property type="entry name" value="LRR_dom_sf"/>
</dbReference>
<dbReference type="AlphaFoldDB" id="A0A699KT82"/>
<dbReference type="GO" id="GO:0005886">
    <property type="term" value="C:plasma membrane"/>
    <property type="evidence" value="ECO:0007669"/>
    <property type="project" value="UniProtKB-SubCell"/>
</dbReference>
<evidence type="ECO:0000256" key="11">
    <source>
        <dbReference type="SAM" id="Phobius"/>
    </source>
</evidence>
<dbReference type="PRINTS" id="PR00019">
    <property type="entry name" value="LEURICHRPT"/>
</dbReference>
<evidence type="ECO:0000256" key="10">
    <source>
        <dbReference type="ARBA" id="ARBA00023180"/>
    </source>
</evidence>
<dbReference type="PANTHER" id="PTHR27004">
    <property type="entry name" value="RECEPTOR-LIKE PROTEIN 12 ISOFORM X1"/>
    <property type="match status" value="1"/>
</dbReference>
<comment type="caution">
    <text evidence="12">The sequence shown here is derived from an EMBL/GenBank/DDBJ whole genome shotgun (WGS) entry which is preliminary data.</text>
</comment>
<keyword evidence="9" id="KW-0675">Receptor</keyword>
<reference evidence="12" key="1">
    <citation type="journal article" date="2019" name="Sci. Rep.">
        <title>Draft genome of Tanacetum cinerariifolium, the natural source of mosquito coil.</title>
        <authorList>
            <person name="Yamashiro T."/>
            <person name="Shiraishi A."/>
            <person name="Satake H."/>
            <person name="Nakayama K."/>
        </authorList>
    </citation>
    <scope>NUCLEOTIDE SEQUENCE</scope>
</reference>
<gene>
    <name evidence="12" type="ORF">Tci_680347</name>
</gene>
<evidence type="ECO:0000256" key="6">
    <source>
        <dbReference type="ARBA" id="ARBA00022737"/>
    </source>
</evidence>
<name>A0A699KT82_TANCI</name>
<evidence type="ECO:0000256" key="5">
    <source>
        <dbReference type="ARBA" id="ARBA00022692"/>
    </source>
</evidence>
<dbReference type="SUPFAM" id="SSF52058">
    <property type="entry name" value="L domain-like"/>
    <property type="match status" value="1"/>
</dbReference>
<dbReference type="PANTHER" id="PTHR27004:SF439">
    <property type="entry name" value="LEUCINE-RICH REPEAT-CONTAINING N-TERMINAL PLANT-TYPE DOMAIN-CONTAINING PROTEIN"/>
    <property type="match status" value="1"/>
</dbReference>
<sequence>MSSSLTLMDLGKNLFQGTILNVFEEFTQLEGLILNGNQLEGEVPHSLSNCRSLKVLDIGNNKLNGTLPEWLGGHAKHGKISTEPEYMFICGNYYSIIEGEIPNTIGSLNSLKVLKLSHNNLNGGIPNALGNISRIESLDLSWNQLIEEIPQSLAEIKGLTALNLSKNRLVGSIPNGTQFNIFDESSFEGNLGLCGLSLTKICNEHTHKPLLESQEEESGFTWEVVTLGYGCGTLLGLVMGYLMLSTRKFK</sequence>
<comment type="similarity">
    <text evidence="2">Belongs to the RLP family.</text>
</comment>
<evidence type="ECO:0000313" key="12">
    <source>
        <dbReference type="EMBL" id="GFB08376.1"/>
    </source>
</evidence>
<keyword evidence="6" id="KW-0677">Repeat</keyword>
<evidence type="ECO:0000256" key="7">
    <source>
        <dbReference type="ARBA" id="ARBA00022989"/>
    </source>
</evidence>
<evidence type="ECO:0000256" key="8">
    <source>
        <dbReference type="ARBA" id="ARBA00023136"/>
    </source>
</evidence>
<evidence type="ECO:0000256" key="2">
    <source>
        <dbReference type="ARBA" id="ARBA00009592"/>
    </source>
</evidence>
<dbReference type="Pfam" id="PF00560">
    <property type="entry name" value="LRR_1"/>
    <property type="match status" value="3"/>
</dbReference>
<dbReference type="Pfam" id="PF13855">
    <property type="entry name" value="LRR_8"/>
    <property type="match status" value="1"/>
</dbReference>
<accession>A0A699KT82</accession>
<evidence type="ECO:0000256" key="4">
    <source>
        <dbReference type="ARBA" id="ARBA00022614"/>
    </source>
</evidence>
<keyword evidence="8 11" id="KW-0472">Membrane</keyword>
<feature type="transmembrane region" description="Helical" evidence="11">
    <location>
        <begin position="220"/>
        <end position="244"/>
    </location>
</feature>